<feature type="compositionally biased region" description="Acidic residues" evidence="1">
    <location>
        <begin position="389"/>
        <end position="401"/>
    </location>
</feature>
<feature type="region of interest" description="Disordered" evidence="1">
    <location>
        <begin position="211"/>
        <end position="241"/>
    </location>
</feature>
<keyword evidence="3" id="KW-1185">Reference proteome</keyword>
<evidence type="ECO:0000313" key="2">
    <source>
        <dbReference type="EMBL" id="KAK5631992.1"/>
    </source>
</evidence>
<evidence type="ECO:0000256" key="1">
    <source>
        <dbReference type="SAM" id="MobiDB-lite"/>
    </source>
</evidence>
<feature type="compositionally biased region" description="Acidic residues" evidence="1">
    <location>
        <begin position="97"/>
        <end position="114"/>
    </location>
</feature>
<proteinExistence type="predicted"/>
<feature type="compositionally biased region" description="Acidic residues" evidence="1">
    <location>
        <begin position="211"/>
        <end position="228"/>
    </location>
</feature>
<feature type="compositionally biased region" description="Low complexity" evidence="1">
    <location>
        <begin position="13"/>
        <end position="25"/>
    </location>
</feature>
<organism evidence="2 3">
    <name type="scientific">Xylaria bambusicola</name>
    <dbReference type="NCBI Taxonomy" id="326684"/>
    <lineage>
        <taxon>Eukaryota</taxon>
        <taxon>Fungi</taxon>
        <taxon>Dikarya</taxon>
        <taxon>Ascomycota</taxon>
        <taxon>Pezizomycotina</taxon>
        <taxon>Sordariomycetes</taxon>
        <taxon>Xylariomycetidae</taxon>
        <taxon>Xylariales</taxon>
        <taxon>Xylariaceae</taxon>
        <taxon>Xylaria</taxon>
    </lineage>
</organism>
<protein>
    <recommendedName>
        <fullName evidence="4">Serine/threonine-protein kinase ppk6</fullName>
    </recommendedName>
</protein>
<sequence>MSADLFAAFDDFSQPSSQQSQSNPPQVQPPSAPLPFASPVNPTTSRSGYQSSQSFSVSSQFQHDWLLPQPSLAFNTRPASVATSSFTNNQLAHNDNTEEEEEEEDDDDDNDGWGDFEVAPNTAPSPKPSQLASPSPNPASMKQPTPAPPTADVRPQRARILRASTLDLLSNNLVNYNENSTWPSPQTELPEPKLHKKAINADPNVLFDADDFDEEQDAGASDDDDFGEFETVSPPAHFSLDFMPSVPSSKIETMKKASELLLDLDINEPTPEPVPTTQVNFGHAYSKSQNEGLDKVKSFGRTVQPQKTQFRPKPRAFDDNWDSFSDLPKQPGQPPPKKTVESTWDWDSVEPPTTTKAKSLTTKSTSLPTNAITANDDTSWDWDPVSVDTEAEPSAETEDEALPPVNIPPPSILLSAFPQLFQQANEYLYKPISGQSQSIKERVLSDPKVYDFLKGYLLLAIVAARIIAGRKMRWHRDKFLSQSMSISAAGSKGMKLAGVNKSETTQEDREAADVVSNWKSQVGRLRSAVASANSSRKGNGVQLKVPEISDNMQVQTAKDVPTAPKACVICGLKRNERLSKVDYKVEDSFGEWWIEHWGHVDCKRFWRQHENALRQR</sequence>
<dbReference type="PANTHER" id="PTHR42084">
    <property type="entry name" value="YALI0E26631P"/>
    <property type="match status" value="1"/>
</dbReference>
<feature type="compositionally biased region" description="Polar residues" evidence="1">
    <location>
        <begin position="122"/>
        <end position="143"/>
    </location>
</feature>
<feature type="compositionally biased region" description="Polar residues" evidence="1">
    <location>
        <begin position="83"/>
        <end position="93"/>
    </location>
</feature>
<feature type="region of interest" description="Disordered" evidence="1">
    <location>
        <begin position="266"/>
        <end position="405"/>
    </location>
</feature>
<gene>
    <name evidence="2" type="ORF">RRF57_007706</name>
</gene>
<comment type="caution">
    <text evidence="2">The sequence shown here is derived from an EMBL/GenBank/DDBJ whole genome shotgun (WGS) entry which is preliminary data.</text>
</comment>
<evidence type="ECO:0000313" key="3">
    <source>
        <dbReference type="Proteomes" id="UP001305414"/>
    </source>
</evidence>
<feature type="compositionally biased region" description="Low complexity" evidence="1">
    <location>
        <begin position="45"/>
        <end position="60"/>
    </location>
</feature>
<dbReference type="Proteomes" id="UP001305414">
    <property type="component" value="Unassembled WGS sequence"/>
</dbReference>
<dbReference type="EMBL" id="JAWHQM010000022">
    <property type="protein sequence ID" value="KAK5631992.1"/>
    <property type="molecule type" value="Genomic_DNA"/>
</dbReference>
<dbReference type="AlphaFoldDB" id="A0AAN7UN68"/>
<accession>A0AAN7UN68</accession>
<feature type="region of interest" description="Disordered" evidence="1">
    <location>
        <begin position="1"/>
        <end position="60"/>
    </location>
</feature>
<name>A0AAN7UN68_9PEZI</name>
<dbReference type="PANTHER" id="PTHR42084:SF1">
    <property type="entry name" value="SERINE_THREONINE-PROTEIN KINASE PPK6"/>
    <property type="match status" value="1"/>
</dbReference>
<evidence type="ECO:0008006" key="4">
    <source>
        <dbReference type="Google" id="ProtNLM"/>
    </source>
</evidence>
<feature type="region of interest" description="Disordered" evidence="1">
    <location>
        <begin position="83"/>
        <end position="159"/>
    </location>
</feature>
<feature type="compositionally biased region" description="Low complexity" evidence="1">
    <location>
        <begin position="351"/>
        <end position="369"/>
    </location>
</feature>
<reference evidence="2 3" key="1">
    <citation type="submission" date="2023-10" db="EMBL/GenBank/DDBJ databases">
        <title>Draft genome sequence of Xylaria bambusicola isolate GMP-LS, the root and basal stem rot pathogen of sugarcane in Indonesia.</title>
        <authorList>
            <person name="Selvaraj P."/>
            <person name="Muralishankar V."/>
            <person name="Muruganantham S."/>
            <person name="Sp S."/>
            <person name="Haryani S."/>
            <person name="Lau K.J.X."/>
            <person name="Naqvi N.I."/>
        </authorList>
    </citation>
    <scope>NUCLEOTIDE SEQUENCE [LARGE SCALE GENOMIC DNA]</scope>
    <source>
        <strain evidence="2">GMP-LS</strain>
    </source>
</reference>